<dbReference type="PANTHER" id="PTHR42850:SF4">
    <property type="entry name" value="ZINC-DEPENDENT ENDOPOLYPHOSPHATASE"/>
    <property type="match status" value="1"/>
</dbReference>
<proteinExistence type="predicted"/>
<sequence>MNSDQAACSVLPEGFFDCPGQPVPGALENQLLGWAQAQQTMSGPEGPYFRQLQHDAQQAHCRLVSLASHSFPVHVRASPWMAAPLHVPGPVMAIGDVHGMALQLDALLGWFNMACPDATLVILGDLVDRGDDSALALALTTLEIAWKNRHQAGKGQWLLGNHETTMLAWLAGNDSVLENWAQHGGRWLLPPNLAHAVGQRALHPLEAAKLRAAAAQRLPPSAWQALLTHTHPAWEWGTMHFAHAGVDPTDPTPLQSALQAFQSGHSQPGPSQAALKPACTTIRNAFLKHQGPYAMGEHWVVVHGHSITKQVGLQGWRLSLDSGCFMSGVLSAALVEQGRWRLIQAMGRLSHWMGPGSRSTQRMAASPPWG</sequence>
<dbReference type="InterPro" id="IPR029052">
    <property type="entry name" value="Metallo-depent_PP-like"/>
</dbReference>
<accession>A0A4Y6U734</accession>
<dbReference type="SUPFAM" id="SSF56300">
    <property type="entry name" value="Metallo-dependent phosphatases"/>
    <property type="match status" value="1"/>
</dbReference>
<dbReference type="Pfam" id="PF00149">
    <property type="entry name" value="Metallophos"/>
    <property type="match status" value="1"/>
</dbReference>
<feature type="domain" description="Calcineurin-like phosphoesterase" evidence="1">
    <location>
        <begin position="90"/>
        <end position="169"/>
    </location>
</feature>
<gene>
    <name evidence="2" type="ORF">E3E12_02110</name>
</gene>
<name>A0A4Y6U734_9PROT</name>
<evidence type="ECO:0000313" key="3">
    <source>
        <dbReference type="Proteomes" id="UP000318709"/>
    </source>
</evidence>
<dbReference type="PANTHER" id="PTHR42850">
    <property type="entry name" value="METALLOPHOSPHOESTERASE"/>
    <property type="match status" value="1"/>
</dbReference>
<dbReference type="OrthoDB" id="9807890at2"/>
<dbReference type="InterPro" id="IPR050126">
    <property type="entry name" value="Ap4A_hydrolase"/>
</dbReference>
<dbReference type="KEGG" id="swf:E3E12_02110"/>
<dbReference type="AlphaFoldDB" id="A0A4Y6U734"/>
<dbReference type="Gene3D" id="3.60.21.10">
    <property type="match status" value="1"/>
</dbReference>
<dbReference type="InterPro" id="IPR004843">
    <property type="entry name" value="Calcineurin-like_PHP"/>
</dbReference>
<dbReference type="GO" id="GO:0016791">
    <property type="term" value="F:phosphatase activity"/>
    <property type="evidence" value="ECO:0007669"/>
    <property type="project" value="TreeGrafter"/>
</dbReference>
<protein>
    <recommendedName>
        <fullName evidence="1">Calcineurin-like phosphoesterase domain-containing protein</fullName>
    </recommendedName>
</protein>
<dbReference type="GO" id="GO:0005737">
    <property type="term" value="C:cytoplasm"/>
    <property type="evidence" value="ECO:0007669"/>
    <property type="project" value="TreeGrafter"/>
</dbReference>
<evidence type="ECO:0000259" key="1">
    <source>
        <dbReference type="Pfam" id="PF00149"/>
    </source>
</evidence>
<organism evidence="2 3">
    <name type="scientific">Formicincola oecophyllae</name>
    <dbReference type="NCBI Taxonomy" id="2558361"/>
    <lineage>
        <taxon>Bacteria</taxon>
        <taxon>Pseudomonadati</taxon>
        <taxon>Pseudomonadota</taxon>
        <taxon>Alphaproteobacteria</taxon>
        <taxon>Acetobacterales</taxon>
        <taxon>Acetobacteraceae</taxon>
        <taxon>Formicincola</taxon>
    </lineage>
</organism>
<dbReference type="EMBL" id="CP038231">
    <property type="protein sequence ID" value="QDH13189.1"/>
    <property type="molecule type" value="Genomic_DNA"/>
</dbReference>
<dbReference type="Proteomes" id="UP000318709">
    <property type="component" value="Chromosome"/>
</dbReference>
<keyword evidence="3" id="KW-1185">Reference proteome</keyword>
<reference evidence="2 3" key="1">
    <citation type="submission" date="2019-03" db="EMBL/GenBank/DDBJ databases">
        <title>The complete genome sequence of Swingsia_sp. F3b2 LMG30590(T).</title>
        <authorList>
            <person name="Chua K.-O."/>
            <person name="Chan K.-G."/>
            <person name="See-Too W.-S."/>
        </authorList>
    </citation>
    <scope>NUCLEOTIDE SEQUENCE [LARGE SCALE GENOMIC DNA]</scope>
    <source>
        <strain evidence="2 3">F3b2</strain>
    </source>
</reference>
<evidence type="ECO:0000313" key="2">
    <source>
        <dbReference type="EMBL" id="QDH13189.1"/>
    </source>
</evidence>